<reference evidence="2" key="1">
    <citation type="journal article" date="2017" name="Genome Biol.">
        <title>Comparative genomics reveals high biological diversity and specific adaptations in the industrially and medically important fungal genus Aspergillus.</title>
        <authorList>
            <person name="de Vries R.P."/>
            <person name="Riley R."/>
            <person name="Wiebenga A."/>
            <person name="Aguilar-Osorio G."/>
            <person name="Amillis S."/>
            <person name="Uchima C.A."/>
            <person name="Anderluh G."/>
            <person name="Asadollahi M."/>
            <person name="Askin M."/>
            <person name="Barry K."/>
            <person name="Battaglia E."/>
            <person name="Bayram O."/>
            <person name="Benocci T."/>
            <person name="Braus-Stromeyer S.A."/>
            <person name="Caldana C."/>
            <person name="Canovas D."/>
            <person name="Cerqueira G.C."/>
            <person name="Chen F."/>
            <person name="Chen W."/>
            <person name="Choi C."/>
            <person name="Clum A."/>
            <person name="Dos Santos R.A."/>
            <person name="Damasio A.R."/>
            <person name="Diallinas G."/>
            <person name="Emri T."/>
            <person name="Fekete E."/>
            <person name="Flipphi M."/>
            <person name="Freyberg S."/>
            <person name="Gallo A."/>
            <person name="Gournas C."/>
            <person name="Habgood R."/>
            <person name="Hainaut M."/>
            <person name="Harispe M.L."/>
            <person name="Henrissat B."/>
            <person name="Hilden K.S."/>
            <person name="Hope R."/>
            <person name="Hossain A."/>
            <person name="Karabika E."/>
            <person name="Karaffa L."/>
            <person name="Karanyi Z."/>
            <person name="Krasevec N."/>
            <person name="Kuo A."/>
            <person name="Kusch H."/>
            <person name="LaButti K."/>
            <person name="Lagendijk E.L."/>
            <person name="Lapidus A."/>
            <person name="Levasseur A."/>
            <person name="Lindquist E."/>
            <person name="Lipzen A."/>
            <person name="Logrieco A.F."/>
            <person name="MacCabe A."/>
            <person name="Maekelae M.R."/>
            <person name="Malavazi I."/>
            <person name="Melin P."/>
            <person name="Meyer V."/>
            <person name="Mielnichuk N."/>
            <person name="Miskei M."/>
            <person name="Molnar A.P."/>
            <person name="Mule G."/>
            <person name="Ngan C.Y."/>
            <person name="Orejas M."/>
            <person name="Orosz E."/>
            <person name="Ouedraogo J.P."/>
            <person name="Overkamp K.M."/>
            <person name="Park H.-S."/>
            <person name="Perrone G."/>
            <person name="Piumi F."/>
            <person name="Punt P.J."/>
            <person name="Ram A.F."/>
            <person name="Ramon A."/>
            <person name="Rauscher S."/>
            <person name="Record E."/>
            <person name="Riano-Pachon D.M."/>
            <person name="Robert V."/>
            <person name="Roehrig J."/>
            <person name="Ruller R."/>
            <person name="Salamov A."/>
            <person name="Salih N.S."/>
            <person name="Samson R.A."/>
            <person name="Sandor E."/>
            <person name="Sanguinetti M."/>
            <person name="Schuetze T."/>
            <person name="Sepcic K."/>
            <person name="Shelest E."/>
            <person name="Sherlock G."/>
            <person name="Sophianopoulou V."/>
            <person name="Squina F.M."/>
            <person name="Sun H."/>
            <person name="Susca A."/>
            <person name="Todd R.B."/>
            <person name="Tsang A."/>
            <person name="Unkles S.E."/>
            <person name="van de Wiele N."/>
            <person name="van Rossen-Uffink D."/>
            <person name="Oliveira J.V."/>
            <person name="Vesth T.C."/>
            <person name="Visser J."/>
            <person name="Yu J.-H."/>
            <person name="Zhou M."/>
            <person name="Andersen M.R."/>
            <person name="Archer D.B."/>
            <person name="Baker S.E."/>
            <person name="Benoit I."/>
            <person name="Brakhage A.A."/>
            <person name="Braus G.H."/>
            <person name="Fischer R."/>
            <person name="Frisvad J.C."/>
            <person name="Goldman G.H."/>
            <person name="Houbraken J."/>
            <person name="Oakley B."/>
            <person name="Pocsi I."/>
            <person name="Scazzocchio C."/>
            <person name="Seiboth B."/>
            <person name="vanKuyk P.A."/>
            <person name="Wortman J."/>
            <person name="Dyer P.S."/>
            <person name="Grigoriev I.V."/>
        </authorList>
    </citation>
    <scope>NUCLEOTIDE SEQUENCE [LARGE SCALE GENOMIC DNA]</scope>
    <source>
        <strain evidence="2">CBS 106.47</strain>
    </source>
</reference>
<name>A0A1M3SYW8_ASPLC</name>
<dbReference type="EMBL" id="KV878277">
    <property type="protein sequence ID" value="OJZ79693.1"/>
    <property type="molecule type" value="Genomic_DNA"/>
</dbReference>
<feature type="non-terminal residue" evidence="1">
    <location>
        <position position="141"/>
    </location>
</feature>
<evidence type="ECO:0008006" key="3">
    <source>
        <dbReference type="Google" id="ProtNLM"/>
    </source>
</evidence>
<protein>
    <recommendedName>
        <fullName evidence="3">MADS-box domain-containing protein</fullName>
    </recommendedName>
</protein>
<gene>
    <name evidence="1" type="ORF">ASPFODRAFT_54820</name>
</gene>
<dbReference type="AlphaFoldDB" id="A0A1M3SYW8"/>
<proteinExistence type="predicted"/>
<dbReference type="OrthoDB" id="4365475at2759"/>
<accession>A0A1M3SYW8</accession>
<dbReference type="VEuPathDB" id="FungiDB:ASPFODRAFT_54820"/>
<organism evidence="1 2">
    <name type="scientific">Aspergillus luchuensis (strain CBS 106.47)</name>
    <dbReference type="NCBI Taxonomy" id="1137211"/>
    <lineage>
        <taxon>Eukaryota</taxon>
        <taxon>Fungi</taxon>
        <taxon>Dikarya</taxon>
        <taxon>Ascomycota</taxon>
        <taxon>Pezizomycotina</taxon>
        <taxon>Eurotiomycetes</taxon>
        <taxon>Eurotiomycetidae</taxon>
        <taxon>Eurotiales</taxon>
        <taxon>Aspergillaceae</taxon>
        <taxon>Aspergillus</taxon>
        <taxon>Aspergillus subgen. Circumdati</taxon>
    </lineage>
</organism>
<evidence type="ECO:0000313" key="2">
    <source>
        <dbReference type="Proteomes" id="UP000184063"/>
    </source>
</evidence>
<evidence type="ECO:0000313" key="1">
    <source>
        <dbReference type="EMBL" id="OJZ79693.1"/>
    </source>
</evidence>
<sequence>MVSSRNRVKQEQIRKRRNNLFRRHNDFWRLYAIRSWTILGMPNSRIYTYRSHPQIPLPTGREIVSWERPQPSVHKMPADYGSPCLTDMVLPAVPSLKVLGRRSHLWDLLSKQLSRLCLDDHGVDGCSSRVVVQHCGATRKR</sequence>
<dbReference type="Proteomes" id="UP000184063">
    <property type="component" value="Unassembled WGS sequence"/>
</dbReference>